<accession>A0A8T2TNM5</accession>
<evidence type="ECO:0000256" key="3">
    <source>
        <dbReference type="ARBA" id="ARBA00023125"/>
    </source>
</evidence>
<dbReference type="GO" id="GO:0006355">
    <property type="term" value="P:regulation of DNA-templated transcription"/>
    <property type="evidence" value="ECO:0007669"/>
    <property type="project" value="UniProtKB-ARBA"/>
</dbReference>
<dbReference type="InterPro" id="IPR052245">
    <property type="entry name" value="Plant_Stress_Dev_TF"/>
</dbReference>
<dbReference type="GO" id="GO:0005634">
    <property type="term" value="C:nucleus"/>
    <property type="evidence" value="ECO:0007669"/>
    <property type="project" value="UniProtKB-SubCell"/>
</dbReference>
<evidence type="ECO:0000313" key="10">
    <source>
        <dbReference type="Proteomes" id="UP000825935"/>
    </source>
</evidence>
<dbReference type="NCBIfam" id="TIGR01557">
    <property type="entry name" value="myb_SHAQKYF"/>
    <property type="match status" value="1"/>
</dbReference>
<dbReference type="SUPFAM" id="SSF46689">
    <property type="entry name" value="Homeodomain-like"/>
    <property type="match status" value="1"/>
</dbReference>
<keyword evidence="2" id="KW-0805">Transcription regulation</keyword>
<dbReference type="AlphaFoldDB" id="A0A8T2TNM5"/>
<sequence length="412" mass="44941">MSSSRAHCGQSGHDSQACVEMGGGFKLFGVRFSMDSAPAMPSGAAEASSSSSSSSSSSPNVMRKSFSMGNLRNCKSTERESLHPAPSVIEKPGPRDTVEGYASDDFVHSSSNPRERKKGIPWTKEEHVSFLLGLEKLGKSEWRGIARDFVKTRTPTQVASHAQKYFLRRNSTTKRRRRSSLFDIIPKMVSNDGEIVFEDEGNCEDTDVLPELTLGQSVPHGKNHIIDTLQFSPKSHPVCRFSDAASLAPLSSAAMIIPETNEISNGTQCDNLDVNQRIQITYCDNANLDPMNVDCMGPLRDTNCNRGSFCSPSSSFAPTEGFYCVPYSACWGQTSNIVKPMPRTLGSGDGSKATVHSKDPCINTMRHVMEPTPLSYKLMQEGSRQSAFHVLSQQHSKEIDGQGNTSNAISVL</sequence>
<dbReference type="CDD" id="cd00167">
    <property type="entry name" value="SANT"/>
    <property type="match status" value="1"/>
</dbReference>
<keyword evidence="4" id="KW-0804">Transcription</keyword>
<comment type="caution">
    <text evidence="9">The sequence shown here is derived from an EMBL/GenBank/DDBJ whole genome shotgun (WGS) entry which is preliminary data.</text>
</comment>
<dbReference type="EMBL" id="CM035416">
    <property type="protein sequence ID" value="KAH7425091.1"/>
    <property type="molecule type" value="Genomic_DNA"/>
</dbReference>
<feature type="domain" description="HTH myb-type" evidence="8">
    <location>
        <begin position="114"/>
        <end position="170"/>
    </location>
</feature>
<dbReference type="SMART" id="SM00717">
    <property type="entry name" value="SANT"/>
    <property type="match status" value="1"/>
</dbReference>
<dbReference type="Pfam" id="PF00249">
    <property type="entry name" value="Myb_DNA-binding"/>
    <property type="match status" value="1"/>
</dbReference>
<dbReference type="FunFam" id="1.10.10.60:FF:000009">
    <property type="entry name" value="transcription factor MYB1R1"/>
    <property type="match status" value="1"/>
</dbReference>
<evidence type="ECO:0000259" key="7">
    <source>
        <dbReference type="PROSITE" id="PS50090"/>
    </source>
</evidence>
<dbReference type="PROSITE" id="PS51294">
    <property type="entry name" value="HTH_MYB"/>
    <property type="match status" value="1"/>
</dbReference>
<dbReference type="Proteomes" id="UP000825935">
    <property type="component" value="Chromosome 11"/>
</dbReference>
<evidence type="ECO:0000256" key="5">
    <source>
        <dbReference type="ARBA" id="ARBA00023242"/>
    </source>
</evidence>
<keyword evidence="3" id="KW-0238">DNA-binding</keyword>
<feature type="compositionally biased region" description="Low complexity" evidence="6">
    <location>
        <begin position="36"/>
        <end position="59"/>
    </location>
</feature>
<reference evidence="9" key="1">
    <citation type="submission" date="2021-08" db="EMBL/GenBank/DDBJ databases">
        <title>WGS assembly of Ceratopteris richardii.</title>
        <authorList>
            <person name="Marchant D.B."/>
            <person name="Chen G."/>
            <person name="Jenkins J."/>
            <person name="Shu S."/>
            <person name="Leebens-Mack J."/>
            <person name="Grimwood J."/>
            <person name="Schmutz J."/>
            <person name="Soltis P."/>
            <person name="Soltis D."/>
            <person name="Chen Z.-H."/>
        </authorList>
    </citation>
    <scope>NUCLEOTIDE SEQUENCE</scope>
    <source>
        <strain evidence="9">Whitten #5841</strain>
        <tissue evidence="9">Leaf</tissue>
    </source>
</reference>
<dbReference type="PANTHER" id="PTHR44191">
    <property type="entry name" value="TRANSCRIPTION FACTOR KUA1"/>
    <property type="match status" value="1"/>
</dbReference>
<dbReference type="PROSITE" id="PS50090">
    <property type="entry name" value="MYB_LIKE"/>
    <property type="match status" value="1"/>
</dbReference>
<protein>
    <submittedName>
        <fullName evidence="9">Uncharacterized protein</fullName>
    </submittedName>
</protein>
<proteinExistence type="predicted"/>
<evidence type="ECO:0000256" key="2">
    <source>
        <dbReference type="ARBA" id="ARBA00023015"/>
    </source>
</evidence>
<dbReference type="Gene3D" id="1.10.10.60">
    <property type="entry name" value="Homeodomain-like"/>
    <property type="match status" value="1"/>
</dbReference>
<evidence type="ECO:0000256" key="1">
    <source>
        <dbReference type="ARBA" id="ARBA00004123"/>
    </source>
</evidence>
<evidence type="ECO:0000259" key="8">
    <source>
        <dbReference type="PROSITE" id="PS51294"/>
    </source>
</evidence>
<evidence type="ECO:0000313" key="9">
    <source>
        <dbReference type="EMBL" id="KAH7425091.1"/>
    </source>
</evidence>
<name>A0A8T2TNM5_CERRI</name>
<dbReference type="PANTHER" id="PTHR44191:SF62">
    <property type="entry name" value="OS04G0341900 PROTEIN"/>
    <property type="match status" value="1"/>
</dbReference>
<keyword evidence="10" id="KW-1185">Reference proteome</keyword>
<keyword evidence="5" id="KW-0539">Nucleus</keyword>
<dbReference type="InterPro" id="IPR006447">
    <property type="entry name" value="Myb_dom_plants"/>
</dbReference>
<feature type="region of interest" description="Disordered" evidence="6">
    <location>
        <begin position="36"/>
        <end position="118"/>
    </location>
</feature>
<gene>
    <name evidence="9" type="ORF">KP509_11G039500</name>
</gene>
<organism evidence="9 10">
    <name type="scientific">Ceratopteris richardii</name>
    <name type="common">Triangle waterfern</name>
    <dbReference type="NCBI Taxonomy" id="49495"/>
    <lineage>
        <taxon>Eukaryota</taxon>
        <taxon>Viridiplantae</taxon>
        <taxon>Streptophyta</taxon>
        <taxon>Embryophyta</taxon>
        <taxon>Tracheophyta</taxon>
        <taxon>Polypodiopsida</taxon>
        <taxon>Polypodiidae</taxon>
        <taxon>Polypodiales</taxon>
        <taxon>Pteridineae</taxon>
        <taxon>Pteridaceae</taxon>
        <taxon>Parkerioideae</taxon>
        <taxon>Ceratopteris</taxon>
    </lineage>
</organism>
<feature type="domain" description="Myb-like" evidence="7">
    <location>
        <begin position="114"/>
        <end position="166"/>
    </location>
</feature>
<dbReference type="GO" id="GO:0003677">
    <property type="term" value="F:DNA binding"/>
    <property type="evidence" value="ECO:0007669"/>
    <property type="project" value="UniProtKB-KW"/>
</dbReference>
<dbReference type="InterPro" id="IPR017930">
    <property type="entry name" value="Myb_dom"/>
</dbReference>
<dbReference type="GO" id="GO:0009723">
    <property type="term" value="P:response to ethylene"/>
    <property type="evidence" value="ECO:0007669"/>
    <property type="project" value="TreeGrafter"/>
</dbReference>
<comment type="subcellular location">
    <subcellularLocation>
        <location evidence="1">Nucleus</location>
    </subcellularLocation>
</comment>
<dbReference type="OrthoDB" id="118550at2759"/>
<evidence type="ECO:0000256" key="6">
    <source>
        <dbReference type="SAM" id="MobiDB-lite"/>
    </source>
</evidence>
<dbReference type="InterPro" id="IPR009057">
    <property type="entry name" value="Homeodomain-like_sf"/>
</dbReference>
<dbReference type="InterPro" id="IPR001005">
    <property type="entry name" value="SANT/Myb"/>
</dbReference>
<evidence type="ECO:0000256" key="4">
    <source>
        <dbReference type="ARBA" id="ARBA00023163"/>
    </source>
</evidence>
<dbReference type="GO" id="GO:0009739">
    <property type="term" value="P:response to gibberellin"/>
    <property type="evidence" value="ECO:0007669"/>
    <property type="project" value="TreeGrafter"/>
</dbReference>